<feature type="chain" id="PRO_5022079548" description="Tetratricopeptide repeat protein" evidence="1">
    <location>
        <begin position="25"/>
        <end position="223"/>
    </location>
</feature>
<dbReference type="EMBL" id="CP036261">
    <property type="protein sequence ID" value="QDS88164.1"/>
    <property type="molecule type" value="Genomic_DNA"/>
</dbReference>
<evidence type="ECO:0000313" key="2">
    <source>
        <dbReference type="EMBL" id="QDS88164.1"/>
    </source>
</evidence>
<dbReference type="RefSeq" id="WP_145345183.1">
    <property type="nucleotide sequence ID" value="NZ_CP036261.1"/>
</dbReference>
<sequence precursor="true">MTVRPSFLLGIAAAMLIGAPPAWGQQLHTVSPLQNIGDSFHEHVGIGWGLRGPGWFVNVPNGVGGAALGGSDPNAGLSGGFAGRRGNVSGNLGFQWSQGSNRSMSTVSPSLTTLDGYPGSLFSGSVRPFVTSVTPAVSSFTAPNEGIRQAGVQRQQATLDSIAEKKGQVRNEKAERYWDRALRAEQQGNLKMARANYRLALPHASEPMYSEIVRRMVQRGWTR</sequence>
<dbReference type="OrthoDB" id="282804at2"/>
<dbReference type="AlphaFoldDB" id="A0A517LZW0"/>
<accession>A0A517LZW0</accession>
<evidence type="ECO:0000313" key="3">
    <source>
        <dbReference type="Proteomes" id="UP000319557"/>
    </source>
</evidence>
<name>A0A517LZW0_9BACT</name>
<evidence type="ECO:0000256" key="1">
    <source>
        <dbReference type="SAM" id="SignalP"/>
    </source>
</evidence>
<feature type="signal peptide" evidence="1">
    <location>
        <begin position="1"/>
        <end position="24"/>
    </location>
</feature>
<keyword evidence="3" id="KW-1185">Reference proteome</keyword>
<dbReference type="Proteomes" id="UP000319557">
    <property type="component" value="Chromosome"/>
</dbReference>
<protein>
    <recommendedName>
        <fullName evidence="4">Tetratricopeptide repeat protein</fullName>
    </recommendedName>
</protein>
<organism evidence="2 3">
    <name type="scientific">Rosistilla ulvae</name>
    <dbReference type="NCBI Taxonomy" id="1930277"/>
    <lineage>
        <taxon>Bacteria</taxon>
        <taxon>Pseudomonadati</taxon>
        <taxon>Planctomycetota</taxon>
        <taxon>Planctomycetia</taxon>
        <taxon>Pirellulales</taxon>
        <taxon>Pirellulaceae</taxon>
        <taxon>Rosistilla</taxon>
    </lineage>
</organism>
<keyword evidence="1" id="KW-0732">Signal</keyword>
<dbReference type="KEGG" id="ruv:EC9_23520"/>
<reference evidence="2 3" key="1">
    <citation type="submission" date="2019-02" db="EMBL/GenBank/DDBJ databases">
        <title>Deep-cultivation of Planctomycetes and their phenomic and genomic characterization uncovers novel biology.</title>
        <authorList>
            <person name="Wiegand S."/>
            <person name="Jogler M."/>
            <person name="Boedeker C."/>
            <person name="Pinto D."/>
            <person name="Vollmers J."/>
            <person name="Rivas-Marin E."/>
            <person name="Kohn T."/>
            <person name="Peeters S.H."/>
            <person name="Heuer A."/>
            <person name="Rast P."/>
            <person name="Oberbeckmann S."/>
            <person name="Bunk B."/>
            <person name="Jeske O."/>
            <person name="Meyerdierks A."/>
            <person name="Storesund J.E."/>
            <person name="Kallscheuer N."/>
            <person name="Luecker S."/>
            <person name="Lage O.M."/>
            <person name="Pohl T."/>
            <person name="Merkel B.J."/>
            <person name="Hornburger P."/>
            <person name="Mueller R.-W."/>
            <person name="Bruemmer F."/>
            <person name="Labrenz M."/>
            <person name="Spormann A.M."/>
            <person name="Op den Camp H."/>
            <person name="Overmann J."/>
            <person name="Amann R."/>
            <person name="Jetten M.S.M."/>
            <person name="Mascher T."/>
            <person name="Medema M.H."/>
            <person name="Devos D.P."/>
            <person name="Kaster A.-K."/>
            <person name="Ovreas L."/>
            <person name="Rohde M."/>
            <person name="Galperin M.Y."/>
            <person name="Jogler C."/>
        </authorList>
    </citation>
    <scope>NUCLEOTIDE SEQUENCE [LARGE SCALE GENOMIC DNA]</scope>
    <source>
        <strain evidence="2 3">EC9</strain>
    </source>
</reference>
<evidence type="ECO:0008006" key="4">
    <source>
        <dbReference type="Google" id="ProtNLM"/>
    </source>
</evidence>
<proteinExistence type="predicted"/>
<gene>
    <name evidence="2" type="ORF">EC9_23520</name>
</gene>